<keyword evidence="2" id="KW-1185">Reference proteome</keyword>
<sequence>MSESASVLPGGIVRPKFRRRFPRIHRSALWRRLFHWRQLDFEFASWQMLYLLVSPKRVYRNIYYHKQTKNQWARDDPAFIILQVAGIIAMAAAYSVVYGVGVNGFIRSLVQLFVVNYILVGMLLATATWFVANRFLRHQNVHVADQQVEWMYAFDVHCNS</sequence>
<reference evidence="1" key="1">
    <citation type="submission" date="2022-07" db="EMBL/GenBank/DDBJ databases">
        <title>Phylogenomic reconstructions and comparative analyses of Kickxellomycotina fungi.</title>
        <authorList>
            <person name="Reynolds N.K."/>
            <person name="Stajich J.E."/>
            <person name="Barry K."/>
            <person name="Grigoriev I.V."/>
            <person name="Crous P."/>
            <person name="Smith M.E."/>
        </authorList>
    </citation>
    <scope>NUCLEOTIDE SEQUENCE</scope>
    <source>
        <strain evidence="1">Benny 63K</strain>
    </source>
</reference>
<dbReference type="Proteomes" id="UP001150581">
    <property type="component" value="Unassembled WGS sequence"/>
</dbReference>
<gene>
    <name evidence="1" type="ORF">LPJ66_008523</name>
</gene>
<dbReference type="EMBL" id="JANBPG010001732">
    <property type="protein sequence ID" value="KAJ1888538.1"/>
    <property type="molecule type" value="Genomic_DNA"/>
</dbReference>
<feature type="non-terminal residue" evidence="1">
    <location>
        <position position="160"/>
    </location>
</feature>
<proteinExistence type="predicted"/>
<organism evidence="1 2">
    <name type="scientific">Kickxella alabastrina</name>
    <dbReference type="NCBI Taxonomy" id="61397"/>
    <lineage>
        <taxon>Eukaryota</taxon>
        <taxon>Fungi</taxon>
        <taxon>Fungi incertae sedis</taxon>
        <taxon>Zoopagomycota</taxon>
        <taxon>Kickxellomycotina</taxon>
        <taxon>Kickxellomycetes</taxon>
        <taxon>Kickxellales</taxon>
        <taxon>Kickxellaceae</taxon>
        <taxon>Kickxella</taxon>
    </lineage>
</organism>
<accession>A0ACC1I6F9</accession>
<name>A0ACC1I6F9_9FUNG</name>
<evidence type="ECO:0000313" key="1">
    <source>
        <dbReference type="EMBL" id="KAJ1888538.1"/>
    </source>
</evidence>
<evidence type="ECO:0000313" key="2">
    <source>
        <dbReference type="Proteomes" id="UP001150581"/>
    </source>
</evidence>
<comment type="caution">
    <text evidence="1">The sequence shown here is derived from an EMBL/GenBank/DDBJ whole genome shotgun (WGS) entry which is preliminary data.</text>
</comment>
<protein>
    <submittedName>
        <fullName evidence="1">Uncharacterized protein</fullName>
    </submittedName>
</protein>